<sequence length="569" mass="63807">MLETNVRIPQCAADALDQVVEHRGLSRDATVRQLLAEYIEDQRRRSGGDYDDSDNRLTHIATVMRYPTPAGRGKPKSGVQLRLRLPENAAEEAKQLAFSVPGQSRARGHRDYQARRLTDAVMTAIARVQPFSDTNLEGIKPLIRQRTARGLWRLVVASTLSGSEFEILENAYAEKQKRDQDLRKRRAVGPVGPASRLAHELQEGDQAWHGVRRRLAANSIARALLSGPKTEQMDRILYNQDDRDTEWPDLLIEHQRLLRADGAIDSEGRGAGLVWRARRKLYLADLHTWLVHTEVAPPPKHLHALVMEPPGWTLILPPTWRPYTLASTETLDNVWADHLSSGRVLDVTSGSKRLLWPTILTPRDRRPVPGFELITKQAGPLRPELLVEMILRHFPSPHDTDLLYVTKPVHYPGDDSVPINFDRPIPVPARIAHKLGLIDSEERDRLINEAIATNQHQMERVIAAVSTSSDESYKASALRTAMRAKDLTAFSKITAKTKQKFGISKPDHFVEGTSLARQLDAGADPAMIAWLTGYLVSNTKWCLDMSMEATSKRAFARFHALTASTGPVL</sequence>
<protein>
    <recommendedName>
        <fullName evidence="3">Ribbon-helix-helix protein CopG domain-containing protein</fullName>
    </recommendedName>
</protein>
<dbReference type="RefSeq" id="WP_308372604.1">
    <property type="nucleotide sequence ID" value="NZ_CP133191.1"/>
</dbReference>
<evidence type="ECO:0008006" key="3">
    <source>
        <dbReference type="Google" id="ProtNLM"/>
    </source>
</evidence>
<proteinExistence type="predicted"/>
<reference evidence="1" key="1">
    <citation type="submission" date="2023-08" db="EMBL/GenBank/DDBJ databases">
        <title>Isolation and Characterization of Rhodococcus erythropolis MGMM8.</title>
        <authorList>
            <person name="Diabankana R.G.C."/>
            <person name="Afordoanyi D.M."/>
            <person name="Validov S.Z."/>
        </authorList>
    </citation>
    <scope>NUCLEOTIDE SEQUENCE</scope>
    <source>
        <strain evidence="1">MGMM8</strain>
        <plasmid evidence="1">pMGMM8_1</plasmid>
    </source>
</reference>
<geneLocation type="plasmid" evidence="1 2">
    <name>pMGMM8_1</name>
</geneLocation>
<keyword evidence="1" id="KW-0614">Plasmid</keyword>
<dbReference type="Proteomes" id="UP001230933">
    <property type="component" value="Plasmid pMGMM8_1"/>
</dbReference>
<evidence type="ECO:0000313" key="1">
    <source>
        <dbReference type="EMBL" id="WMN03080.1"/>
    </source>
</evidence>
<dbReference type="AlphaFoldDB" id="A0AAX4A004"/>
<name>A0AAX4A004_RHOER</name>
<accession>A0AAX4A004</accession>
<evidence type="ECO:0000313" key="2">
    <source>
        <dbReference type="Proteomes" id="UP001230933"/>
    </source>
</evidence>
<organism evidence="1 2">
    <name type="scientific">Rhodococcus erythropolis</name>
    <name type="common">Arthrobacter picolinophilus</name>
    <dbReference type="NCBI Taxonomy" id="1833"/>
    <lineage>
        <taxon>Bacteria</taxon>
        <taxon>Bacillati</taxon>
        <taxon>Actinomycetota</taxon>
        <taxon>Actinomycetes</taxon>
        <taxon>Mycobacteriales</taxon>
        <taxon>Nocardiaceae</taxon>
        <taxon>Rhodococcus</taxon>
        <taxon>Rhodococcus erythropolis group</taxon>
    </lineage>
</organism>
<gene>
    <name evidence="1" type="ORF">QIE55_32240</name>
</gene>
<dbReference type="EMBL" id="CP133191">
    <property type="protein sequence ID" value="WMN03080.1"/>
    <property type="molecule type" value="Genomic_DNA"/>
</dbReference>